<dbReference type="CDD" id="cd07043">
    <property type="entry name" value="STAS_anti-anti-sigma_factors"/>
    <property type="match status" value="1"/>
</dbReference>
<comment type="caution">
    <text evidence="4">The sequence shown here is derived from an EMBL/GenBank/DDBJ whole genome shotgun (WGS) entry which is preliminary data.</text>
</comment>
<evidence type="ECO:0000259" key="3">
    <source>
        <dbReference type="PROSITE" id="PS50801"/>
    </source>
</evidence>
<dbReference type="EMBL" id="JAFCNB010000012">
    <property type="protein sequence ID" value="MBP2706443.1"/>
    <property type="molecule type" value="Genomic_DNA"/>
</dbReference>
<protein>
    <recommendedName>
        <fullName evidence="2">Anti-sigma factor antagonist</fullName>
    </recommendedName>
</protein>
<dbReference type="PROSITE" id="PS50801">
    <property type="entry name" value="STAS"/>
    <property type="match status" value="1"/>
</dbReference>
<proteinExistence type="inferred from homology"/>
<keyword evidence="5" id="KW-1185">Reference proteome</keyword>
<comment type="similarity">
    <text evidence="1 2">Belongs to the anti-sigma-factor antagonist family.</text>
</comment>
<dbReference type="InterPro" id="IPR036513">
    <property type="entry name" value="STAS_dom_sf"/>
</dbReference>
<dbReference type="InterPro" id="IPR003658">
    <property type="entry name" value="Anti-sigma_ant"/>
</dbReference>
<gene>
    <name evidence="4" type="ORF">JOL79_21770</name>
</gene>
<dbReference type="RefSeq" id="WP_210157725.1">
    <property type="nucleotide sequence ID" value="NZ_JAFCNB010000012.1"/>
</dbReference>
<dbReference type="PANTHER" id="PTHR33495">
    <property type="entry name" value="ANTI-SIGMA FACTOR ANTAGONIST TM_1081-RELATED-RELATED"/>
    <property type="match status" value="1"/>
</dbReference>
<reference evidence="4" key="1">
    <citation type="submission" date="2021-02" db="EMBL/GenBank/DDBJ databases">
        <title>Draft genome sequence of Microbispora sp. RL4-1S isolated from rice leaves in Thailand.</title>
        <authorList>
            <person name="Muangham S."/>
            <person name="Duangmal K."/>
        </authorList>
    </citation>
    <scope>NUCLEOTIDE SEQUENCE</scope>
    <source>
        <strain evidence="4">RL4-1S</strain>
    </source>
</reference>
<name>A0A940WNS0_9ACTN</name>
<dbReference type="AlphaFoldDB" id="A0A940WNS0"/>
<organism evidence="4 5">
    <name type="scientific">Microbispora oryzae</name>
    <dbReference type="NCBI Taxonomy" id="2806554"/>
    <lineage>
        <taxon>Bacteria</taxon>
        <taxon>Bacillati</taxon>
        <taxon>Actinomycetota</taxon>
        <taxon>Actinomycetes</taxon>
        <taxon>Streptosporangiales</taxon>
        <taxon>Streptosporangiaceae</taxon>
        <taxon>Microbispora</taxon>
    </lineage>
</organism>
<dbReference type="Pfam" id="PF01740">
    <property type="entry name" value="STAS"/>
    <property type="match status" value="1"/>
</dbReference>
<dbReference type="Gene3D" id="3.30.750.24">
    <property type="entry name" value="STAS domain"/>
    <property type="match status" value="1"/>
</dbReference>
<evidence type="ECO:0000256" key="1">
    <source>
        <dbReference type="ARBA" id="ARBA00009013"/>
    </source>
</evidence>
<dbReference type="NCBIfam" id="TIGR00377">
    <property type="entry name" value="ant_ant_sig"/>
    <property type="match status" value="1"/>
</dbReference>
<evidence type="ECO:0000313" key="4">
    <source>
        <dbReference type="EMBL" id="MBP2706443.1"/>
    </source>
</evidence>
<dbReference type="Proteomes" id="UP000674234">
    <property type="component" value="Unassembled WGS sequence"/>
</dbReference>
<evidence type="ECO:0000256" key="2">
    <source>
        <dbReference type="RuleBase" id="RU003749"/>
    </source>
</evidence>
<accession>A0A940WNS0</accession>
<dbReference type="GO" id="GO:0043856">
    <property type="term" value="F:anti-sigma factor antagonist activity"/>
    <property type="evidence" value="ECO:0007669"/>
    <property type="project" value="InterPro"/>
</dbReference>
<dbReference type="PANTHER" id="PTHR33495:SF2">
    <property type="entry name" value="ANTI-SIGMA FACTOR ANTAGONIST TM_1081-RELATED"/>
    <property type="match status" value="1"/>
</dbReference>
<evidence type="ECO:0000313" key="5">
    <source>
        <dbReference type="Proteomes" id="UP000674234"/>
    </source>
</evidence>
<sequence>MPDLHITTNVRRPFAIISVAGELDIATCDQLGEAAERMLDRPGVRLLFDLTDVTFMDSSGIDVIIEVHVRLGGDRVAVCGLSARHQRLFDLLGLTERLPVYPTLRDALSDECE</sequence>
<feature type="domain" description="STAS" evidence="3">
    <location>
        <begin position="4"/>
        <end position="111"/>
    </location>
</feature>
<dbReference type="InterPro" id="IPR002645">
    <property type="entry name" value="STAS_dom"/>
</dbReference>
<dbReference type="SUPFAM" id="SSF52091">
    <property type="entry name" value="SpoIIaa-like"/>
    <property type="match status" value="1"/>
</dbReference>